<accession>A0A255YF80</accession>
<dbReference type="InterPro" id="IPR039426">
    <property type="entry name" value="TonB-dep_rcpt-like"/>
</dbReference>
<dbReference type="PROSITE" id="PS52016">
    <property type="entry name" value="TONB_DEPENDENT_REC_3"/>
    <property type="match status" value="1"/>
</dbReference>
<evidence type="ECO:0000256" key="5">
    <source>
        <dbReference type="ARBA" id="ARBA00023077"/>
    </source>
</evidence>
<dbReference type="SUPFAM" id="SSF56935">
    <property type="entry name" value="Porins"/>
    <property type="match status" value="1"/>
</dbReference>
<evidence type="ECO:0000256" key="7">
    <source>
        <dbReference type="ARBA" id="ARBA00023237"/>
    </source>
</evidence>
<keyword evidence="10" id="KW-0732">Signal</keyword>
<feature type="chain" id="PRO_5012603798" evidence="10">
    <location>
        <begin position="28"/>
        <end position="878"/>
    </location>
</feature>
<dbReference type="OrthoDB" id="7051241at2"/>
<organism evidence="13 14">
    <name type="scientific">Sandarakinorhabdus cyanobacteriorum</name>
    <dbReference type="NCBI Taxonomy" id="1981098"/>
    <lineage>
        <taxon>Bacteria</taxon>
        <taxon>Pseudomonadati</taxon>
        <taxon>Pseudomonadota</taxon>
        <taxon>Alphaproteobacteria</taxon>
        <taxon>Sphingomonadales</taxon>
        <taxon>Sphingosinicellaceae</taxon>
        <taxon>Sandarakinorhabdus</taxon>
    </lineage>
</organism>
<evidence type="ECO:0000259" key="11">
    <source>
        <dbReference type="Pfam" id="PF00593"/>
    </source>
</evidence>
<keyword evidence="7 8" id="KW-0998">Cell outer membrane</keyword>
<dbReference type="Proteomes" id="UP000216991">
    <property type="component" value="Unassembled WGS sequence"/>
</dbReference>
<keyword evidence="2 8" id="KW-0813">Transport</keyword>
<keyword evidence="5 9" id="KW-0798">TonB box</keyword>
<evidence type="ECO:0000256" key="9">
    <source>
        <dbReference type="RuleBase" id="RU003357"/>
    </source>
</evidence>
<evidence type="ECO:0000256" key="3">
    <source>
        <dbReference type="ARBA" id="ARBA00022452"/>
    </source>
</evidence>
<gene>
    <name evidence="13" type="ORF">CHU93_11370</name>
</gene>
<keyword evidence="6 8" id="KW-0472">Membrane</keyword>
<evidence type="ECO:0000256" key="1">
    <source>
        <dbReference type="ARBA" id="ARBA00004571"/>
    </source>
</evidence>
<dbReference type="InterPro" id="IPR000531">
    <property type="entry name" value="Beta-barrel_TonB"/>
</dbReference>
<dbReference type="InterPro" id="IPR037066">
    <property type="entry name" value="Plug_dom_sf"/>
</dbReference>
<dbReference type="Gene3D" id="2.170.130.10">
    <property type="entry name" value="TonB-dependent receptor, plug domain"/>
    <property type="match status" value="1"/>
</dbReference>
<feature type="domain" description="TonB-dependent receptor-like beta-barrel" evidence="11">
    <location>
        <begin position="385"/>
        <end position="826"/>
    </location>
</feature>
<evidence type="ECO:0000256" key="2">
    <source>
        <dbReference type="ARBA" id="ARBA00022448"/>
    </source>
</evidence>
<evidence type="ECO:0000256" key="10">
    <source>
        <dbReference type="SAM" id="SignalP"/>
    </source>
</evidence>
<feature type="signal peptide" evidence="10">
    <location>
        <begin position="1"/>
        <end position="27"/>
    </location>
</feature>
<keyword evidence="13" id="KW-0675">Receptor</keyword>
<evidence type="ECO:0000259" key="12">
    <source>
        <dbReference type="Pfam" id="PF07715"/>
    </source>
</evidence>
<dbReference type="Gene3D" id="2.40.170.20">
    <property type="entry name" value="TonB-dependent receptor, beta-barrel domain"/>
    <property type="match status" value="1"/>
</dbReference>
<proteinExistence type="inferred from homology"/>
<dbReference type="AlphaFoldDB" id="A0A255YF80"/>
<name>A0A255YF80_9SPHN</name>
<dbReference type="GO" id="GO:0009279">
    <property type="term" value="C:cell outer membrane"/>
    <property type="evidence" value="ECO:0007669"/>
    <property type="project" value="UniProtKB-SubCell"/>
</dbReference>
<keyword evidence="4 8" id="KW-0812">Transmembrane</keyword>
<sequence>MKETALGCVLLAGTALAGVLAASPAMAQAAAPAAAAEDKADKDDGMILVIGTRRTDRSILDSASPVDVVSAADLATQPASNILDVIKNLVPSFYVGSNAIADASTFVRAPSLRGLSADEVLVMMNGKRLVRSALVQVFTGGDTALSFGSQGADISTIPSLGIGNLQILRDGATAQYGSDAIAGVMNYGLREDAGLEVVARYGLTHRGDGENWQIAANAGVKLGDRGFINLTGEYNDEQGTVRNATRPIALVFANQNPGLASQIPNFPGPAQIYGTSPGYSYRFLLNSAYELSDAAKLYLMGNYSHLKADQSFNYRSPIGGTLGLVGGGTANINPNAAFATPIYLTRCPANAAALGCPSSGFVLDNNVYRFSTLYPAGFTPRFVGETDQLWGVLGIKGKLESGFTYDVSGTLARNQLDLSMYGSLSPSFGSQTQTSFEFGKLIQEEVNFNADFTYPIEAGLASPITLSAGAEFRRESYTQTEGDLQSYAGGPFAVQNLFALQGNGTYLPAGQVTKPPGASGYGGTSPTFAGTRSQQSYAIYGGLETDVTDALSLGAMGRFEHYNTFGSAFVGKGNFLWKASDVVSLRGTAGTGFHAPSPGQNNTAILTTTFVGGDQVQVGTYPVTSSIAQFYGASSLRPERSTNFGAGIVLQPSDSLNFTIDVYSVKVKNRIGISQNFNVTAANIAALPALAAVGVGGAVNYFTNAFDTRTRGVDLVGTWRGEVVGGKTTATLAYSYNKSVVTRRDPAIISDALVTNIGNLAPNHRANLTVNWANNGWAVTVREAYYGAWREEVGYPGQRFGAKFTTDIDVSYTFADHYTLSVGAINAFSAYPDRVANSPDNRIFQLTNSLADGQIYPNVGGPFGFNGGFYYARLRVKY</sequence>
<dbReference type="Pfam" id="PF00593">
    <property type="entry name" value="TonB_dep_Rec_b-barrel"/>
    <property type="match status" value="1"/>
</dbReference>
<evidence type="ECO:0000313" key="14">
    <source>
        <dbReference type="Proteomes" id="UP000216991"/>
    </source>
</evidence>
<comment type="caution">
    <text evidence="13">The sequence shown here is derived from an EMBL/GenBank/DDBJ whole genome shotgun (WGS) entry which is preliminary data.</text>
</comment>
<keyword evidence="3 8" id="KW-1134">Transmembrane beta strand</keyword>
<reference evidence="13 14" key="1">
    <citation type="submission" date="2017-07" db="EMBL/GenBank/DDBJ databases">
        <title>Sandarakinorhabdus cyanobacteriorum sp. nov., a novel bacterium isolated from cyanobacterial aggregates in a eutrophic lake.</title>
        <authorList>
            <person name="Cai H."/>
        </authorList>
    </citation>
    <scope>NUCLEOTIDE SEQUENCE [LARGE SCALE GENOMIC DNA]</scope>
    <source>
        <strain evidence="13 14">TH057</strain>
    </source>
</reference>
<protein>
    <submittedName>
        <fullName evidence="13">TonB-dependent receptor</fullName>
    </submittedName>
</protein>
<dbReference type="Pfam" id="PF07715">
    <property type="entry name" value="Plug"/>
    <property type="match status" value="1"/>
</dbReference>
<dbReference type="InterPro" id="IPR012910">
    <property type="entry name" value="Plug_dom"/>
</dbReference>
<evidence type="ECO:0000256" key="8">
    <source>
        <dbReference type="PROSITE-ProRule" id="PRU01360"/>
    </source>
</evidence>
<dbReference type="InterPro" id="IPR036942">
    <property type="entry name" value="Beta-barrel_TonB_sf"/>
</dbReference>
<dbReference type="EMBL" id="NOXT01000115">
    <property type="protein sequence ID" value="OYQ27130.1"/>
    <property type="molecule type" value="Genomic_DNA"/>
</dbReference>
<comment type="similarity">
    <text evidence="8 9">Belongs to the TonB-dependent receptor family.</text>
</comment>
<evidence type="ECO:0000256" key="4">
    <source>
        <dbReference type="ARBA" id="ARBA00022692"/>
    </source>
</evidence>
<feature type="domain" description="TonB-dependent receptor plug" evidence="12">
    <location>
        <begin position="60"/>
        <end position="184"/>
    </location>
</feature>
<dbReference type="PANTHER" id="PTHR47234">
    <property type="match status" value="1"/>
</dbReference>
<comment type="subcellular location">
    <subcellularLocation>
        <location evidence="1 8">Cell outer membrane</location>
        <topology evidence="1 8">Multi-pass membrane protein</topology>
    </subcellularLocation>
</comment>
<evidence type="ECO:0000256" key="6">
    <source>
        <dbReference type="ARBA" id="ARBA00023136"/>
    </source>
</evidence>
<dbReference type="PANTHER" id="PTHR47234:SF3">
    <property type="entry name" value="SECRETIN_TONB SHORT N-TERMINAL DOMAIN-CONTAINING PROTEIN"/>
    <property type="match status" value="1"/>
</dbReference>
<evidence type="ECO:0000313" key="13">
    <source>
        <dbReference type="EMBL" id="OYQ27130.1"/>
    </source>
</evidence>
<keyword evidence="14" id="KW-1185">Reference proteome</keyword>